<organism evidence="3 4">
    <name type="scientific">Candidatus Methylophosphatis roskildensis</name>
    <dbReference type="NCBI Taxonomy" id="2899263"/>
    <lineage>
        <taxon>Bacteria</taxon>
        <taxon>Pseudomonadati</taxon>
        <taxon>Pseudomonadota</taxon>
        <taxon>Betaproteobacteria</taxon>
        <taxon>Nitrosomonadales</taxon>
        <taxon>Sterolibacteriaceae</taxon>
        <taxon>Candidatus Methylophosphatis</taxon>
    </lineage>
</organism>
<dbReference type="InterPro" id="IPR018392">
    <property type="entry name" value="LysM"/>
</dbReference>
<dbReference type="CDD" id="cd00118">
    <property type="entry name" value="LysM"/>
    <property type="match status" value="1"/>
</dbReference>
<dbReference type="Gene3D" id="3.10.350.10">
    <property type="entry name" value="LysM domain"/>
    <property type="match status" value="1"/>
</dbReference>
<feature type="domain" description="LysM" evidence="2">
    <location>
        <begin position="33"/>
        <end position="82"/>
    </location>
</feature>
<evidence type="ECO:0000259" key="2">
    <source>
        <dbReference type="PROSITE" id="PS51782"/>
    </source>
</evidence>
<sequence length="338" mass="37117">MMRIIFSVLLGFTSAAAIAASSKPIQIADNAPDSYTVQRGDTLWGISGRFLKEPWRWPEVWRMNRDQIRNPHLIYPGQIVVLDRNGPRLSIARPVRLQPQVYEEKSEQAVPSIPTAEIAPFLSQPLVVDEAGLANSAKIIATDESRVLVGAGNKVYATNIKPGIPSWQIYRPTRPVVDPGTNELLGYEAFYLGTARTIAEGEPATLEVTRSVEEIGKGDRMVPAAKPDLLAYSPHSPDTDIRGEIIGIYSGVGEAGANSIVTLNLGARNGLEVGHVLAIYRAGREETYREGGGPKEVYTLPEERYGLLFVFRTFDKMSYALIMNSARPVTARDTVRTP</sequence>
<dbReference type="InterPro" id="IPR052196">
    <property type="entry name" value="Bact_Kbp"/>
</dbReference>
<feature type="chain" id="PRO_5039710754" evidence="1">
    <location>
        <begin position="20"/>
        <end position="338"/>
    </location>
</feature>
<dbReference type="Proteomes" id="UP000807785">
    <property type="component" value="Unassembled WGS sequence"/>
</dbReference>
<reference evidence="3" key="1">
    <citation type="submission" date="2020-10" db="EMBL/GenBank/DDBJ databases">
        <title>Connecting structure to function with the recovery of over 1000 high-quality activated sludge metagenome-assembled genomes encoding full-length rRNA genes using long-read sequencing.</title>
        <authorList>
            <person name="Singleton C.M."/>
            <person name="Petriglieri F."/>
            <person name="Kristensen J.M."/>
            <person name="Kirkegaard R.H."/>
            <person name="Michaelsen T.Y."/>
            <person name="Andersen M.H."/>
            <person name="Karst S.M."/>
            <person name="Dueholm M.S."/>
            <person name="Nielsen P.H."/>
            <person name="Albertsen M."/>
        </authorList>
    </citation>
    <scope>NUCLEOTIDE SEQUENCE</scope>
    <source>
        <strain evidence="3">Bjer_18-Q3-R1-45_BAT3C.347</strain>
    </source>
</reference>
<feature type="signal peptide" evidence="1">
    <location>
        <begin position="1"/>
        <end position="19"/>
    </location>
</feature>
<dbReference type="PROSITE" id="PS51782">
    <property type="entry name" value="LYSM"/>
    <property type="match status" value="1"/>
</dbReference>
<dbReference type="PANTHER" id="PTHR34700">
    <property type="entry name" value="POTASSIUM BINDING PROTEIN KBP"/>
    <property type="match status" value="1"/>
</dbReference>
<dbReference type="InterPro" id="IPR036779">
    <property type="entry name" value="LysM_dom_sf"/>
</dbReference>
<keyword evidence="1" id="KW-0732">Signal</keyword>
<name>A0A9D7E142_9PROT</name>
<comment type="caution">
    <text evidence="3">The sequence shown here is derived from an EMBL/GenBank/DDBJ whole genome shotgun (WGS) entry which is preliminary data.</text>
</comment>
<protein>
    <submittedName>
        <fullName evidence="3">LysM peptidoglycan-binding domain-containing protein</fullName>
    </submittedName>
</protein>
<evidence type="ECO:0000256" key="1">
    <source>
        <dbReference type="SAM" id="SignalP"/>
    </source>
</evidence>
<proteinExistence type="predicted"/>
<dbReference type="AlphaFoldDB" id="A0A9D7E142"/>
<gene>
    <name evidence="3" type="ORF">IPH26_01815</name>
</gene>
<dbReference type="SUPFAM" id="SSF54106">
    <property type="entry name" value="LysM domain"/>
    <property type="match status" value="1"/>
</dbReference>
<dbReference type="SMART" id="SM00257">
    <property type="entry name" value="LysM"/>
    <property type="match status" value="1"/>
</dbReference>
<evidence type="ECO:0000313" key="3">
    <source>
        <dbReference type="EMBL" id="MBK6971733.1"/>
    </source>
</evidence>
<dbReference type="EMBL" id="JADJEV010000001">
    <property type="protein sequence ID" value="MBK6971733.1"/>
    <property type="molecule type" value="Genomic_DNA"/>
</dbReference>
<evidence type="ECO:0000313" key="4">
    <source>
        <dbReference type="Proteomes" id="UP000807785"/>
    </source>
</evidence>
<dbReference type="PANTHER" id="PTHR34700:SF4">
    <property type="entry name" value="PHAGE-LIKE ELEMENT PBSX PROTEIN XKDP"/>
    <property type="match status" value="1"/>
</dbReference>
<accession>A0A9D7E142</accession>
<dbReference type="Pfam" id="PF01476">
    <property type="entry name" value="LysM"/>
    <property type="match status" value="1"/>
</dbReference>